<organism evidence="4 5">
    <name type="scientific">Tritrichomonas foetus</name>
    <dbReference type="NCBI Taxonomy" id="1144522"/>
    <lineage>
        <taxon>Eukaryota</taxon>
        <taxon>Metamonada</taxon>
        <taxon>Parabasalia</taxon>
        <taxon>Tritrichomonadida</taxon>
        <taxon>Tritrichomonadidae</taxon>
        <taxon>Tritrichomonas</taxon>
    </lineage>
</organism>
<evidence type="ECO:0000259" key="3">
    <source>
        <dbReference type="PROSITE" id="PS50014"/>
    </source>
</evidence>
<reference evidence="4" key="1">
    <citation type="submission" date="2016-10" db="EMBL/GenBank/DDBJ databases">
        <authorList>
            <person name="Benchimol M."/>
            <person name="Almeida L.G."/>
            <person name="Vasconcelos A.T."/>
            <person name="Perreira-Neves A."/>
            <person name="Rosa I.A."/>
            <person name="Tasca T."/>
            <person name="Bogo M.R."/>
            <person name="de Souza W."/>
        </authorList>
    </citation>
    <scope>NUCLEOTIDE SEQUENCE [LARGE SCALE GENOMIC DNA]</scope>
    <source>
        <strain evidence="4">K</strain>
    </source>
</reference>
<evidence type="ECO:0000313" key="4">
    <source>
        <dbReference type="EMBL" id="OHT06709.1"/>
    </source>
</evidence>
<dbReference type="PANTHER" id="PTHR45926">
    <property type="entry name" value="OSJNBA0053K19.4 PROTEIN"/>
    <property type="match status" value="1"/>
</dbReference>
<sequence>MSNANLAELLKICKEITEELSRYPGAELFKEPVNPDHQTAPNYYKKIKNPQDLGSIIDRLDRGEYSDVKSWERDMNTIWQNAELYNGKDSYVSVIAHHMAGQFSIMKKRLEMKKISGWMKYLYLSREKLDRLLLSPPSGVGTIFPIRRQSSDVEYAPFSSRELDCLIEASRYFYKPDDMLQMTKILMSENLPTNESENMIVNIDELSPKALHNLRDYFKKKLHQLGQEYPS</sequence>
<gene>
    <name evidence="4" type="ORF">TRFO_25170</name>
</gene>
<dbReference type="InterPro" id="IPR036427">
    <property type="entry name" value="Bromodomain-like_sf"/>
</dbReference>
<keyword evidence="5" id="KW-1185">Reference proteome</keyword>
<evidence type="ECO:0000313" key="5">
    <source>
        <dbReference type="Proteomes" id="UP000179807"/>
    </source>
</evidence>
<comment type="caution">
    <text evidence="4">The sequence shown here is derived from an EMBL/GenBank/DDBJ whole genome shotgun (WGS) entry which is preliminary data.</text>
</comment>
<dbReference type="GeneID" id="94838889"/>
<feature type="domain" description="Bromo" evidence="3">
    <location>
        <begin position="21"/>
        <end position="93"/>
    </location>
</feature>
<dbReference type="RefSeq" id="XP_068359845.1">
    <property type="nucleotide sequence ID" value="XM_068504185.1"/>
</dbReference>
<dbReference type="VEuPathDB" id="TrichDB:TRFO_25170"/>
<dbReference type="PRINTS" id="PR00503">
    <property type="entry name" value="BROMODOMAIN"/>
</dbReference>
<dbReference type="Pfam" id="PF00439">
    <property type="entry name" value="Bromodomain"/>
    <property type="match status" value="1"/>
</dbReference>
<dbReference type="SMART" id="SM00297">
    <property type="entry name" value="BROMO"/>
    <property type="match status" value="1"/>
</dbReference>
<dbReference type="Proteomes" id="UP000179807">
    <property type="component" value="Unassembled WGS sequence"/>
</dbReference>
<keyword evidence="1 2" id="KW-0103">Bromodomain</keyword>
<evidence type="ECO:0000256" key="2">
    <source>
        <dbReference type="PROSITE-ProRule" id="PRU00035"/>
    </source>
</evidence>
<dbReference type="CDD" id="cd04369">
    <property type="entry name" value="Bromodomain"/>
    <property type="match status" value="1"/>
</dbReference>
<dbReference type="SUPFAM" id="SSF47370">
    <property type="entry name" value="Bromodomain"/>
    <property type="match status" value="1"/>
</dbReference>
<protein>
    <submittedName>
        <fullName evidence="4">Bromodomain containing protein</fullName>
    </submittedName>
</protein>
<dbReference type="InterPro" id="IPR001487">
    <property type="entry name" value="Bromodomain"/>
</dbReference>
<accession>A0A1J4KB70</accession>
<evidence type="ECO:0000256" key="1">
    <source>
        <dbReference type="ARBA" id="ARBA00023117"/>
    </source>
</evidence>
<name>A0A1J4KB70_9EUKA</name>
<dbReference type="EMBL" id="MLAK01000717">
    <property type="protein sequence ID" value="OHT06709.1"/>
    <property type="molecule type" value="Genomic_DNA"/>
</dbReference>
<dbReference type="Gene3D" id="1.20.920.10">
    <property type="entry name" value="Bromodomain-like"/>
    <property type="match status" value="1"/>
</dbReference>
<dbReference type="OrthoDB" id="10256279at2759"/>
<proteinExistence type="predicted"/>
<dbReference type="PROSITE" id="PS50014">
    <property type="entry name" value="BROMODOMAIN_2"/>
    <property type="match status" value="1"/>
</dbReference>
<dbReference type="AlphaFoldDB" id="A0A1J4KB70"/>